<sequence>MTETLLLGGVSVELYNKQIQQIHQEMIWNYDAKMDQATARKKAILLASVLTQCVWKDYFLATTFEERATISDKADQWNAAHSSATEDDRWEGLKSLLHIESENLHMEGEIEEDPNIMRLSDAYNNLSASL</sequence>
<organism evidence="1 2">
    <name type="scientific">Candidatus Chisholmbacteria bacterium RIFCSPHIGHO2_01_FULL_49_18</name>
    <dbReference type="NCBI Taxonomy" id="1797590"/>
    <lineage>
        <taxon>Bacteria</taxon>
        <taxon>Candidatus Chisholmiibacteriota</taxon>
    </lineage>
</organism>
<name>A0A1G1VLQ3_9BACT</name>
<comment type="caution">
    <text evidence="1">The sequence shown here is derived from an EMBL/GenBank/DDBJ whole genome shotgun (WGS) entry which is preliminary data.</text>
</comment>
<protein>
    <submittedName>
        <fullName evidence="1">Uncharacterized protein</fullName>
    </submittedName>
</protein>
<accession>A0A1G1VLQ3</accession>
<dbReference type="EMBL" id="MHCI01000019">
    <property type="protein sequence ID" value="OGY16167.1"/>
    <property type="molecule type" value="Genomic_DNA"/>
</dbReference>
<dbReference type="AlphaFoldDB" id="A0A1G1VLQ3"/>
<evidence type="ECO:0000313" key="2">
    <source>
        <dbReference type="Proteomes" id="UP000179069"/>
    </source>
</evidence>
<proteinExistence type="predicted"/>
<reference evidence="1 2" key="1">
    <citation type="journal article" date="2016" name="Nat. Commun.">
        <title>Thousands of microbial genomes shed light on interconnected biogeochemical processes in an aquifer system.</title>
        <authorList>
            <person name="Anantharaman K."/>
            <person name="Brown C.T."/>
            <person name="Hug L.A."/>
            <person name="Sharon I."/>
            <person name="Castelle C.J."/>
            <person name="Probst A.J."/>
            <person name="Thomas B.C."/>
            <person name="Singh A."/>
            <person name="Wilkins M.J."/>
            <person name="Karaoz U."/>
            <person name="Brodie E.L."/>
            <person name="Williams K.H."/>
            <person name="Hubbard S.S."/>
            <person name="Banfield J.F."/>
        </authorList>
    </citation>
    <scope>NUCLEOTIDE SEQUENCE [LARGE SCALE GENOMIC DNA]</scope>
</reference>
<evidence type="ECO:0000313" key="1">
    <source>
        <dbReference type="EMBL" id="OGY16167.1"/>
    </source>
</evidence>
<dbReference type="Proteomes" id="UP000179069">
    <property type="component" value="Unassembled WGS sequence"/>
</dbReference>
<gene>
    <name evidence="1" type="ORF">A2785_01090</name>
</gene>